<evidence type="ECO:0000259" key="8">
    <source>
        <dbReference type="PROSITE" id="PS51858"/>
    </source>
</evidence>
<evidence type="ECO:0000259" key="7">
    <source>
        <dbReference type="PROSITE" id="PS50222"/>
    </source>
</evidence>
<keyword evidence="6" id="KW-0472">Membrane</keyword>
<gene>
    <name evidence="9" type="primary">desi1</name>
    <name evidence="9" type="ORF">AK812_SmicGene32129</name>
</gene>
<organism evidence="9 10">
    <name type="scientific">Symbiodinium microadriaticum</name>
    <name type="common">Dinoflagellate</name>
    <name type="synonym">Zooxanthella microadriatica</name>
    <dbReference type="NCBI Taxonomy" id="2951"/>
    <lineage>
        <taxon>Eukaryota</taxon>
        <taxon>Sar</taxon>
        <taxon>Alveolata</taxon>
        <taxon>Dinophyceae</taxon>
        <taxon>Suessiales</taxon>
        <taxon>Symbiodiniaceae</taxon>
        <taxon>Symbiodinium</taxon>
    </lineage>
</organism>
<sequence>MNSFEPGESSSQLSFQCISEHAHLCNRFFYNMKLRPKEEAQLNTLPQNVSVTMAEAVRKAPVQGDAGGGNFYTLGHREQEKLAPEIHQGANATPATELEIRVTKGLGSKGYGMVRLSVVASSRDVAPDFPFSYREQFKYRWTENYLLSSLLSLQPGPNKISIAGQSIKIDLPAEDSGIRGFFVSDPCFSSKYVVCSYSSTFQTLERSTKLLNAAFEDESMNLLGILGDNFYDQDGEISKDFFSRVSQNVKRRFWMVVNGNHDNWVCGFPACAGRSDNFGIGQMQYYPMDSVASAEGNKLFDFVNPDNNRHWNSFLNNGTNFFFYHKLGNVGFLGYSGAAQYEETVPQLQAACSYFAKSKPEVIFLLGHWNNPGDGCHNSMSVPSIYETLRTIPDCKALQSRLKYMDGHEHCNYVQASHGDNKYGFMIGGHGMADINCRPQYGFVYLDTTGGSAKLHYFEVGGGSRWGIVASMAVGLLLGAALGMLAGLGLTSLCECARNRKKCTYVVLSLLGLALGIVAGFLLGVFFINPLFPMEHSYDSIMDCLQQNGGLHACTHLATVQWLDMRSAVRDAFTSMNGSFHPVNDFQKKEFERLGVKRRDPMFLTMATLLEVDSFPSLRSFIVYSDRLDPEKELQRIQWLRDGMTPEEVATVWSAKKSPTEVAERAGMFRTAEERLQLWTRRKEESEARLSGKPVQVTTGQRPFRQFSAPVAVPATTPARSRIVVHPPVMTMSGVHTPRYSVGSMALPQAKAQEPQLTPRGWAYAPMTPPAGDANLIVVARCRNDHKVETKLQALPPQRKLRPLLCDLEAQFAQYAGSDKELDEQELAEVWIKAAEVKVGKVSPEEAAFIKQSTKEYFKTMDIDKSGKVTYEEFVAGMLGGHEDASHLTQLRQELNTKMKSDPGQLQRLVNQFHEWDKNGDGYITRDELEEHVVQLQQMALSDGKVDKSEKKRIDEARKMMEEVFAEADVDLDGRVDLWEVMAYVLGRKKQPVELLLYDISKGMAAKLGPLLLGKSAEAVHTGVLVYGSEYWYGGKVFRSNPPCRKQFGEPLKQPWGIELEQSEAVPELPVIRLGYTFVTHQEFLQWLKSGVQERYTGLHTYDLLSHSCNHFSNEVCTFLLGQGIPEKIFELQKTFLSGPIVALRPFLNRYLGGFAHHDKGLDENLMSKDQEVEGGQVESIKDELLGAGDVVLVEGIDSIHGAVLATILKEENGKCEIKYFDPTENRIEIMSNVPLSKCKKTASCGPCQAVPLQPQHAFQNRYTGHLHPAQQQATISPSPPVLWQVPQVQTPTIPIAASTAQWEGRSRSPSPGLHGPISQLAENVSFRRPSTPSAPLAVSTQCPGTSMPSTPRFMAQEAQAMAKAAAVAVAKAAPGMNIVVRPVSQSQVAMLTQELRQKQQHRPASPRAEADHTTEEQLRSCQVELAGLQKEVDSLGQVCRDFQASERVSTPSIEGPFQLNQSEEVPLVCFQFKMSHFVCKAFLAAGADEGTRHLKLQTIFEDNRQGLVEEHRYFMANEWNSSKAQFLQDALASRAS</sequence>
<name>A0A1Q9CUY3_SYMMI</name>
<dbReference type="OrthoDB" id="21221at2759"/>
<keyword evidence="4" id="KW-0106">Calcium</keyword>
<evidence type="ECO:0000256" key="4">
    <source>
        <dbReference type="ARBA" id="ARBA00022837"/>
    </source>
</evidence>
<dbReference type="Gene3D" id="3.60.21.10">
    <property type="match status" value="1"/>
</dbReference>
<dbReference type="Pfam" id="PF13202">
    <property type="entry name" value="EF-hand_5"/>
    <property type="match status" value="1"/>
</dbReference>
<dbReference type="Proteomes" id="UP000186817">
    <property type="component" value="Unassembled WGS sequence"/>
</dbReference>
<comment type="caution">
    <text evidence="9">The sequence shown here is derived from an EMBL/GenBank/DDBJ whole genome shotgun (WGS) entry which is preliminary data.</text>
</comment>
<evidence type="ECO:0000313" key="9">
    <source>
        <dbReference type="EMBL" id="OLP86741.1"/>
    </source>
</evidence>
<dbReference type="InterPro" id="IPR018247">
    <property type="entry name" value="EF_Hand_1_Ca_BS"/>
</dbReference>
<dbReference type="Gene3D" id="1.10.238.10">
    <property type="entry name" value="EF-hand"/>
    <property type="match status" value="2"/>
</dbReference>
<keyword evidence="6" id="KW-1133">Transmembrane helix</keyword>
<dbReference type="PANTHER" id="PTHR12378:SF7">
    <property type="entry name" value="DESUMOYLATING ISOPEPTIDASE 1"/>
    <property type="match status" value="1"/>
</dbReference>
<evidence type="ECO:0000256" key="1">
    <source>
        <dbReference type="ARBA" id="ARBA00008140"/>
    </source>
</evidence>
<feature type="domain" description="EF-hand" evidence="7">
    <location>
        <begin position="849"/>
        <end position="884"/>
    </location>
</feature>
<evidence type="ECO:0000256" key="6">
    <source>
        <dbReference type="SAM" id="Phobius"/>
    </source>
</evidence>
<proteinExistence type="inferred from homology"/>
<evidence type="ECO:0000256" key="3">
    <source>
        <dbReference type="ARBA" id="ARBA00022801"/>
    </source>
</evidence>
<dbReference type="Pfam" id="PF05903">
    <property type="entry name" value="Peptidase_C97"/>
    <property type="match status" value="1"/>
</dbReference>
<evidence type="ECO:0000256" key="5">
    <source>
        <dbReference type="SAM" id="MobiDB-lite"/>
    </source>
</evidence>
<dbReference type="PANTHER" id="PTHR12378">
    <property type="entry name" value="DESUMOYLATING ISOPEPTIDASE"/>
    <property type="match status" value="1"/>
</dbReference>
<comment type="similarity">
    <text evidence="1">Belongs to the DeSI family.</text>
</comment>
<dbReference type="GO" id="GO:0008233">
    <property type="term" value="F:peptidase activity"/>
    <property type="evidence" value="ECO:0007669"/>
    <property type="project" value="UniProtKB-KW"/>
</dbReference>
<keyword evidence="2" id="KW-0645">Protease</keyword>
<keyword evidence="3" id="KW-0378">Hydrolase</keyword>
<keyword evidence="6" id="KW-0812">Transmembrane</keyword>
<evidence type="ECO:0000313" key="10">
    <source>
        <dbReference type="Proteomes" id="UP000186817"/>
    </source>
</evidence>
<dbReference type="PROSITE" id="PS00018">
    <property type="entry name" value="EF_HAND_1"/>
    <property type="match status" value="2"/>
</dbReference>
<dbReference type="InterPro" id="IPR002048">
    <property type="entry name" value="EF_hand_dom"/>
</dbReference>
<dbReference type="PROSITE" id="PS50222">
    <property type="entry name" value="EF_HAND_2"/>
    <property type="match status" value="3"/>
</dbReference>
<dbReference type="GO" id="GO:0006508">
    <property type="term" value="P:proteolysis"/>
    <property type="evidence" value="ECO:0007669"/>
    <property type="project" value="UniProtKB-KW"/>
</dbReference>
<dbReference type="GO" id="GO:0005509">
    <property type="term" value="F:calcium ion binding"/>
    <property type="evidence" value="ECO:0007669"/>
    <property type="project" value="InterPro"/>
</dbReference>
<feature type="domain" description="EF-hand" evidence="7">
    <location>
        <begin position="904"/>
        <end position="939"/>
    </location>
</feature>
<feature type="transmembrane region" description="Helical" evidence="6">
    <location>
        <begin position="466"/>
        <end position="493"/>
    </location>
</feature>
<accession>A0A1Q9CUY3</accession>
<dbReference type="SUPFAM" id="SSF56300">
    <property type="entry name" value="Metallo-dependent phosphatases"/>
    <property type="match status" value="1"/>
</dbReference>
<dbReference type="InterPro" id="IPR011992">
    <property type="entry name" value="EF-hand-dom_pair"/>
</dbReference>
<feature type="region of interest" description="Disordered" evidence="5">
    <location>
        <begin position="1397"/>
        <end position="1417"/>
    </location>
</feature>
<protein>
    <submittedName>
        <fullName evidence="9">Desumoylating isopeptidase 1</fullName>
    </submittedName>
</protein>
<evidence type="ECO:0000256" key="2">
    <source>
        <dbReference type="ARBA" id="ARBA00022670"/>
    </source>
</evidence>
<feature type="transmembrane region" description="Helical" evidence="6">
    <location>
        <begin position="505"/>
        <end position="528"/>
    </location>
</feature>
<feature type="domain" description="PPPDE" evidence="8">
    <location>
        <begin position="991"/>
        <end position="1138"/>
    </location>
</feature>
<dbReference type="SMART" id="SM00054">
    <property type="entry name" value="EFh"/>
    <property type="match status" value="3"/>
</dbReference>
<dbReference type="Pfam" id="PF13499">
    <property type="entry name" value="EF-hand_7"/>
    <property type="match status" value="1"/>
</dbReference>
<dbReference type="InterPro" id="IPR008580">
    <property type="entry name" value="PPPDE_dom"/>
</dbReference>
<dbReference type="GO" id="GO:0070646">
    <property type="term" value="P:protein modification by small protein removal"/>
    <property type="evidence" value="ECO:0007669"/>
    <property type="project" value="TreeGrafter"/>
</dbReference>
<dbReference type="SUPFAM" id="SSF47473">
    <property type="entry name" value="EF-hand"/>
    <property type="match status" value="1"/>
</dbReference>
<feature type="domain" description="EF-hand" evidence="7">
    <location>
        <begin position="956"/>
        <end position="991"/>
    </location>
</feature>
<dbReference type="InterPro" id="IPR042266">
    <property type="entry name" value="PPPDE_sf"/>
</dbReference>
<dbReference type="PROSITE" id="PS51858">
    <property type="entry name" value="PPPDE"/>
    <property type="match status" value="1"/>
</dbReference>
<dbReference type="Gene3D" id="3.90.1720.30">
    <property type="entry name" value="PPPDE domains"/>
    <property type="match status" value="1"/>
</dbReference>
<dbReference type="EMBL" id="LSRX01000902">
    <property type="protein sequence ID" value="OLP86741.1"/>
    <property type="molecule type" value="Genomic_DNA"/>
</dbReference>
<reference evidence="9 10" key="1">
    <citation type="submission" date="2016-02" db="EMBL/GenBank/DDBJ databases">
        <title>Genome analysis of coral dinoflagellate symbionts highlights evolutionary adaptations to a symbiotic lifestyle.</title>
        <authorList>
            <person name="Aranda M."/>
            <person name="Li Y."/>
            <person name="Liew Y.J."/>
            <person name="Baumgarten S."/>
            <person name="Simakov O."/>
            <person name="Wilson M."/>
            <person name="Piel J."/>
            <person name="Ashoor H."/>
            <person name="Bougouffa S."/>
            <person name="Bajic V.B."/>
            <person name="Ryu T."/>
            <person name="Ravasi T."/>
            <person name="Bayer T."/>
            <person name="Micklem G."/>
            <person name="Kim H."/>
            <person name="Bhak J."/>
            <person name="Lajeunesse T.C."/>
            <person name="Voolstra C.R."/>
        </authorList>
    </citation>
    <scope>NUCLEOTIDE SEQUENCE [LARGE SCALE GENOMIC DNA]</scope>
    <source>
        <strain evidence="9 10">CCMP2467</strain>
    </source>
</reference>
<dbReference type="SMART" id="SM01179">
    <property type="entry name" value="DUF862"/>
    <property type="match status" value="1"/>
</dbReference>
<dbReference type="InterPro" id="IPR029052">
    <property type="entry name" value="Metallo-depent_PP-like"/>
</dbReference>
<keyword evidence="10" id="KW-1185">Reference proteome</keyword>